<comment type="caution">
    <text evidence="1">The sequence shown here is derived from an EMBL/GenBank/DDBJ whole genome shotgun (WGS) entry which is preliminary data.</text>
</comment>
<proteinExistence type="predicted"/>
<dbReference type="EMBL" id="CAJVQB010041544">
    <property type="protein sequence ID" value="CAG8829619.1"/>
    <property type="molecule type" value="Genomic_DNA"/>
</dbReference>
<dbReference type="Proteomes" id="UP000789901">
    <property type="component" value="Unassembled WGS sequence"/>
</dbReference>
<keyword evidence="2" id="KW-1185">Reference proteome</keyword>
<evidence type="ECO:0000313" key="2">
    <source>
        <dbReference type="Proteomes" id="UP000789901"/>
    </source>
</evidence>
<feature type="non-terminal residue" evidence="1">
    <location>
        <position position="1"/>
    </location>
</feature>
<protein>
    <submittedName>
        <fullName evidence="1">41173_t:CDS:1</fullName>
    </submittedName>
</protein>
<evidence type="ECO:0000313" key="1">
    <source>
        <dbReference type="EMBL" id="CAG8829619.1"/>
    </source>
</evidence>
<sequence>QFVQLPAPLSVSITGRTYHRILSANFPNHSIHWYLYNEQEQYYLAHNHEISNE</sequence>
<gene>
    <name evidence="1" type="ORF">GMARGA_LOCUS30034</name>
</gene>
<organism evidence="1 2">
    <name type="scientific">Gigaspora margarita</name>
    <dbReference type="NCBI Taxonomy" id="4874"/>
    <lineage>
        <taxon>Eukaryota</taxon>
        <taxon>Fungi</taxon>
        <taxon>Fungi incertae sedis</taxon>
        <taxon>Mucoromycota</taxon>
        <taxon>Glomeromycotina</taxon>
        <taxon>Glomeromycetes</taxon>
        <taxon>Diversisporales</taxon>
        <taxon>Gigasporaceae</taxon>
        <taxon>Gigaspora</taxon>
    </lineage>
</organism>
<reference evidence="1 2" key="1">
    <citation type="submission" date="2021-06" db="EMBL/GenBank/DDBJ databases">
        <authorList>
            <person name="Kallberg Y."/>
            <person name="Tangrot J."/>
            <person name="Rosling A."/>
        </authorList>
    </citation>
    <scope>NUCLEOTIDE SEQUENCE [LARGE SCALE GENOMIC DNA]</scope>
    <source>
        <strain evidence="1 2">120-4 pot B 10/14</strain>
    </source>
</reference>
<name>A0ABN7WG74_GIGMA</name>
<accession>A0ABN7WG74</accession>